<dbReference type="InterPro" id="IPR012317">
    <property type="entry name" value="Poly(ADP-ribose)pol_cat_dom"/>
</dbReference>
<name>A0AAV9NSU1_9EURO</name>
<evidence type="ECO:0000256" key="1">
    <source>
        <dbReference type="ARBA" id="ARBA00022676"/>
    </source>
</evidence>
<dbReference type="SUPFAM" id="SSF56399">
    <property type="entry name" value="ADP-ribosylation"/>
    <property type="match status" value="1"/>
</dbReference>
<organism evidence="7 8">
    <name type="scientific">Exophiala bonariae</name>
    <dbReference type="NCBI Taxonomy" id="1690606"/>
    <lineage>
        <taxon>Eukaryota</taxon>
        <taxon>Fungi</taxon>
        <taxon>Dikarya</taxon>
        <taxon>Ascomycota</taxon>
        <taxon>Pezizomycotina</taxon>
        <taxon>Eurotiomycetes</taxon>
        <taxon>Chaetothyriomycetidae</taxon>
        <taxon>Chaetothyriales</taxon>
        <taxon>Herpotrichiellaceae</taxon>
        <taxon>Exophiala</taxon>
    </lineage>
</organism>
<evidence type="ECO:0000256" key="5">
    <source>
        <dbReference type="SAM" id="MobiDB-lite"/>
    </source>
</evidence>
<dbReference type="PROSITE" id="PS50127">
    <property type="entry name" value="UBC_2"/>
    <property type="match status" value="1"/>
</dbReference>
<evidence type="ECO:0000256" key="4">
    <source>
        <dbReference type="ARBA" id="ARBA00023027"/>
    </source>
</evidence>
<dbReference type="InterPro" id="IPR016135">
    <property type="entry name" value="UBQ-conjugating_enzyme/RWD"/>
</dbReference>
<dbReference type="RefSeq" id="XP_064712098.1">
    <property type="nucleotide sequence ID" value="XM_064844238.1"/>
</dbReference>
<dbReference type="EMBL" id="JAVRRD010000001">
    <property type="protein sequence ID" value="KAK5064774.1"/>
    <property type="molecule type" value="Genomic_DNA"/>
</dbReference>
<evidence type="ECO:0000313" key="8">
    <source>
        <dbReference type="Proteomes" id="UP001358417"/>
    </source>
</evidence>
<dbReference type="FunFam" id="3.10.110.10:FF:000107">
    <property type="entry name" value="Ubiquitin conjugating enzyme, putative"/>
    <property type="match status" value="1"/>
</dbReference>
<evidence type="ECO:0000313" key="7">
    <source>
        <dbReference type="EMBL" id="KAK5064774.1"/>
    </source>
</evidence>
<feature type="domain" description="UBC core" evidence="6">
    <location>
        <begin position="967"/>
        <end position="1135"/>
    </location>
</feature>
<dbReference type="GO" id="GO:0003950">
    <property type="term" value="F:NAD+ poly-ADP-ribosyltransferase activity"/>
    <property type="evidence" value="ECO:0007669"/>
    <property type="project" value="InterPro"/>
</dbReference>
<evidence type="ECO:0000256" key="2">
    <source>
        <dbReference type="ARBA" id="ARBA00022679"/>
    </source>
</evidence>
<dbReference type="Gene3D" id="3.90.228.10">
    <property type="match status" value="1"/>
</dbReference>
<keyword evidence="2" id="KW-0808">Transferase</keyword>
<dbReference type="InterPro" id="IPR000608">
    <property type="entry name" value="UBC"/>
</dbReference>
<keyword evidence="4" id="KW-0520">NAD</keyword>
<keyword evidence="8" id="KW-1185">Reference proteome</keyword>
<protein>
    <recommendedName>
        <fullName evidence="6">UBC core domain-containing protein</fullName>
    </recommendedName>
</protein>
<dbReference type="AlphaFoldDB" id="A0AAV9NSU1"/>
<proteinExistence type="predicted"/>
<sequence length="1148" mass="127665">MGWQVLLRHLAELKPPASIHETRSSDEGLVSCYFSCYPGENEPPVVVNIQLCASNIDEYPEGNAFMIFTTDESVNQNIPKALGDLSERTHGQSLSGVLEEISELLTHVITCEPSIYPQKDTDSQSERSDFEFEDDSDVEFGFAKEPILPRNFGKPASSTLPSSVDPARLRKDLIALKDAGFRIGVLGDLKRAGILCVSLRIAKLGLSEEALEAWNLQRKQYFLLMIAYPQGYRDIDRVKQEPTLSGLAQIRVGVCDHYKPQLAHVLPLFPGIKSGFWCDMRTAATSNQSILQPLFIGKPLNELLHGHFPAIIRARLNHGLSWLGAEQFVQTMQAASSIEELEDMSQFHVNDAFTSESFPPLTVTTADHVAQASSDCLSLPLVAMQFAIRHLSRCTEFCLVCHRCLDNSFGALKPYVCSKPLCLYQYMAIGFGPSIEREIVSQPLVVDLLISFCFFAAQARTLKVLPTGMGLQVPLIPRPNAEVSTVQNKHHGPYAPKSKDAPTPQTTIKESFTCLWKLEAEENVIDVEEDSSQKLQRLRPGNWVFIISDDKKMTSYGRIKRIQLPRVELGDVIALETLEQAMANLKLSRGGAPSKCYIYDHNFDDLSDLDKHHGIHTLILTLPSVEEMRKYLLCQGADAKLGDWTARMSPSAVSLLRWIIASNTSSIIQLNHLDEDGTFEEPTSVQDRVGGMEGWIQFRFAQGAPDKEKRFLECVKKACPEKQHPTLFGWHGSVVGNWHSIIRQGLRFDSIVNGRAFGNGVYLSPYASTSVGYARGSFMIGWKQSHLQIQSALSLSEVVNQPTQFVSRQPHYVVGNIDWIQTRYLFVKSKIPTESCGQPSAVYEQDPSHTVYNERAKPITIPITAISKSRRPGKSIVSDVSGSTKRSKMVRDTDQATAERLNDDAESLASDDEDLAVFDGASDMILEKKREVEDADGEKTDFVPGSLDVSGIQFLAPPKEASMTSTRALMRSFREILAVQEDTSPAKLGWYINPDMAENMYQWIVELHSFPHNLPLSKDMKAAGLTSVVLEMRFSNNYPFAPPFIRVVKPRFLPFRQGGGGNVTEGGAMCMEALTNTGWTAAQAIDGLLLQVRMAILDEERPARLATRGNAGRETYGIGEAVEAYIRACRNHGWTVPEGFEKMAFGQQ</sequence>
<evidence type="ECO:0000259" key="6">
    <source>
        <dbReference type="PROSITE" id="PS50127"/>
    </source>
</evidence>
<keyword evidence="1" id="KW-0328">Glycosyltransferase</keyword>
<dbReference type="CDD" id="cd23802">
    <property type="entry name" value="UBCc_UBE2Q"/>
    <property type="match status" value="1"/>
</dbReference>
<dbReference type="GO" id="GO:0016779">
    <property type="term" value="F:nucleotidyltransferase activity"/>
    <property type="evidence" value="ECO:0007669"/>
    <property type="project" value="UniProtKB-KW"/>
</dbReference>
<dbReference type="Proteomes" id="UP001358417">
    <property type="component" value="Unassembled WGS sequence"/>
</dbReference>
<dbReference type="PANTHER" id="PTHR21328">
    <property type="entry name" value="POLY ADP-RIBOSE POLYMERASE FAMILY, MEMBER PARP"/>
    <property type="match status" value="1"/>
</dbReference>
<dbReference type="Pfam" id="PF00644">
    <property type="entry name" value="PARP"/>
    <property type="match status" value="1"/>
</dbReference>
<gene>
    <name evidence="7" type="ORF">LTR84_000608</name>
</gene>
<keyword evidence="3" id="KW-0548">Nucleotidyltransferase</keyword>
<comment type="caution">
    <text evidence="7">The sequence shown here is derived from an EMBL/GenBank/DDBJ whole genome shotgun (WGS) entry which is preliminary data.</text>
</comment>
<dbReference type="GeneID" id="89968830"/>
<dbReference type="InterPro" id="IPR051838">
    <property type="entry name" value="ARTD_PARP"/>
</dbReference>
<dbReference type="SUPFAM" id="SSF54495">
    <property type="entry name" value="UBC-like"/>
    <property type="match status" value="1"/>
</dbReference>
<dbReference type="Gene3D" id="3.10.110.10">
    <property type="entry name" value="Ubiquitin Conjugating Enzyme"/>
    <property type="match status" value="1"/>
</dbReference>
<reference evidence="7 8" key="1">
    <citation type="submission" date="2023-08" db="EMBL/GenBank/DDBJ databases">
        <title>Black Yeasts Isolated from many extreme environments.</title>
        <authorList>
            <person name="Coleine C."/>
            <person name="Stajich J.E."/>
            <person name="Selbmann L."/>
        </authorList>
    </citation>
    <scope>NUCLEOTIDE SEQUENCE [LARGE SCALE GENOMIC DNA]</scope>
    <source>
        <strain evidence="7 8">CCFEE 5792</strain>
    </source>
</reference>
<accession>A0AAV9NSU1</accession>
<evidence type="ECO:0000256" key="3">
    <source>
        <dbReference type="ARBA" id="ARBA00022695"/>
    </source>
</evidence>
<feature type="region of interest" description="Disordered" evidence="5">
    <location>
        <begin position="870"/>
        <end position="894"/>
    </location>
</feature>